<dbReference type="Proteomes" id="UP001140272">
    <property type="component" value="Unassembled WGS sequence"/>
</dbReference>
<dbReference type="EMBL" id="JACKRN010000249">
    <property type="protein sequence ID" value="MCV7070263.1"/>
    <property type="molecule type" value="Genomic_DNA"/>
</dbReference>
<dbReference type="AlphaFoldDB" id="A0A9X2YAM9"/>
<evidence type="ECO:0000313" key="1">
    <source>
        <dbReference type="EMBL" id="MCV7070263.1"/>
    </source>
</evidence>
<accession>A0A9X2YAM9</accession>
<evidence type="ECO:0000313" key="2">
    <source>
        <dbReference type="Proteomes" id="UP001140272"/>
    </source>
</evidence>
<gene>
    <name evidence="1" type="ORF">H7H73_06965</name>
</gene>
<reference evidence="1" key="1">
    <citation type="submission" date="2020-07" db="EMBL/GenBank/DDBJ databases">
        <authorList>
            <person name="Pettersson B.M.F."/>
            <person name="Behra P.R.K."/>
            <person name="Ramesh M."/>
            <person name="Das S."/>
            <person name="Dasgupta S."/>
            <person name="Kirsebom L.A."/>
        </authorList>
    </citation>
    <scope>NUCLEOTIDE SEQUENCE</scope>
    <source>
        <strain evidence="1">DSM 45406</strain>
    </source>
</reference>
<sequence length="54" mass="5882">MAAAKSDEFDAYVWPTRCVTNMPSGALAVASPVLAELIAVSRDRQRILDMQVDT</sequence>
<name>A0A9X2YAM9_9MYCO</name>
<feature type="non-terminal residue" evidence="1">
    <location>
        <position position="54"/>
    </location>
</feature>
<protein>
    <submittedName>
        <fullName evidence="1">IS110 family transposase</fullName>
    </submittedName>
</protein>
<organism evidence="1 2">
    <name type="scientific">Mycolicibacterium rufum</name>
    <dbReference type="NCBI Taxonomy" id="318424"/>
    <lineage>
        <taxon>Bacteria</taxon>
        <taxon>Bacillati</taxon>
        <taxon>Actinomycetota</taxon>
        <taxon>Actinomycetes</taxon>
        <taxon>Mycobacteriales</taxon>
        <taxon>Mycobacteriaceae</taxon>
        <taxon>Mycolicibacterium</taxon>
    </lineage>
</organism>
<comment type="caution">
    <text evidence="1">The sequence shown here is derived from an EMBL/GenBank/DDBJ whole genome shotgun (WGS) entry which is preliminary data.</text>
</comment>
<proteinExistence type="predicted"/>
<reference evidence="1" key="2">
    <citation type="journal article" date="2022" name="BMC Genomics">
        <title>Comparative genome analysis of mycobacteria focusing on tRNA and non-coding RNA.</title>
        <authorList>
            <person name="Behra P.R.K."/>
            <person name="Pettersson B.M.F."/>
            <person name="Ramesh M."/>
            <person name="Das S."/>
            <person name="Dasgupta S."/>
            <person name="Kirsebom L.A."/>
        </authorList>
    </citation>
    <scope>NUCLEOTIDE SEQUENCE</scope>
    <source>
        <strain evidence="1">DSM 45406</strain>
    </source>
</reference>